<evidence type="ECO:0000256" key="6">
    <source>
        <dbReference type="SAM" id="Phobius"/>
    </source>
</evidence>
<dbReference type="AlphaFoldDB" id="A0A1Q8Q9I0"/>
<feature type="transmembrane region" description="Helical" evidence="6">
    <location>
        <begin position="102"/>
        <end position="123"/>
    </location>
</feature>
<dbReference type="Proteomes" id="UP000185568">
    <property type="component" value="Unassembled WGS sequence"/>
</dbReference>
<dbReference type="InterPro" id="IPR000292">
    <property type="entry name" value="For/NO2_transpt"/>
</dbReference>
<protein>
    <submittedName>
        <fullName evidence="7">Formate transporter</fullName>
    </submittedName>
</protein>
<comment type="caution">
    <text evidence="7">The sequence shown here is derived from an EMBL/GenBank/DDBJ whole genome shotgun (WGS) entry which is preliminary data.</text>
</comment>
<name>A0A1Q8Q9I0_9BACI</name>
<dbReference type="RefSeq" id="WP_075396741.1">
    <property type="nucleotide sequence ID" value="NZ_MSDU01000003.1"/>
</dbReference>
<evidence type="ECO:0000256" key="1">
    <source>
        <dbReference type="ARBA" id="ARBA00004141"/>
    </source>
</evidence>
<dbReference type="Gene3D" id="1.20.1080.10">
    <property type="entry name" value="Glycerol uptake facilitator protein"/>
    <property type="match status" value="1"/>
</dbReference>
<dbReference type="EMBL" id="MSDU01000003">
    <property type="protein sequence ID" value="OLN23925.1"/>
    <property type="molecule type" value="Genomic_DNA"/>
</dbReference>
<comment type="similarity">
    <text evidence="5">Belongs to the FNT transporter (TC 1.A.16) family.</text>
</comment>
<comment type="subcellular location">
    <subcellularLocation>
        <location evidence="1">Membrane</location>
        <topology evidence="1">Multi-pass membrane protein</topology>
    </subcellularLocation>
</comment>
<evidence type="ECO:0000256" key="5">
    <source>
        <dbReference type="ARBA" id="ARBA00049660"/>
    </source>
</evidence>
<evidence type="ECO:0000313" key="7">
    <source>
        <dbReference type="EMBL" id="OLN23925.1"/>
    </source>
</evidence>
<keyword evidence="4 6" id="KW-0472">Membrane</keyword>
<keyword evidence="8" id="KW-1185">Reference proteome</keyword>
<evidence type="ECO:0000256" key="3">
    <source>
        <dbReference type="ARBA" id="ARBA00022989"/>
    </source>
</evidence>
<dbReference type="OrthoDB" id="9786493at2"/>
<feature type="transmembrane region" description="Helical" evidence="6">
    <location>
        <begin position="57"/>
        <end position="90"/>
    </location>
</feature>
<dbReference type="Pfam" id="PF01226">
    <property type="entry name" value="Form_Nir_trans"/>
    <property type="match status" value="1"/>
</dbReference>
<keyword evidence="3 6" id="KW-1133">Transmembrane helix</keyword>
<reference evidence="7 8" key="1">
    <citation type="submission" date="2016-12" db="EMBL/GenBank/DDBJ databases">
        <title>Domibacillus antri genome sequencing.</title>
        <authorList>
            <person name="Verma A."/>
            <person name="Krishnamurthi S."/>
        </authorList>
    </citation>
    <scope>NUCLEOTIDE SEQUENCE [LARGE SCALE GENOMIC DNA]</scope>
    <source>
        <strain evidence="7 8">XD80</strain>
    </source>
</reference>
<sequence>MGYIKPEQVIENMVQAGAVKAGMSVKDLLIRGALAGVFISYAVTLAMTASIQTGMGIVGALIFPAGFVMVVLLGLELVTGNFALIPLAVYEKKASARQMWSNWGWVFIGHIIGCLFYASLYFISFRFSADQSVIDQIVKTAEMKTTGYEALGSAGLAVVFVKAVLCNWMVALGVVMAMTSSSVIGKIAAMWLPIFIFFAQGFEHAVVNLFVIPAGMMFGADVSMADWWLWNQIPVTLGNLAGGALFTGVALYATHKKRPIETSAAVETE</sequence>
<gene>
    <name evidence="7" type="ORF">BTO30_00390</name>
</gene>
<feature type="transmembrane region" description="Helical" evidence="6">
    <location>
        <begin position="28"/>
        <end position="51"/>
    </location>
</feature>
<dbReference type="PANTHER" id="PTHR30520:SF6">
    <property type="entry name" value="FORMATE_NITRATE FAMILY TRANSPORTER (EUROFUNG)"/>
    <property type="match status" value="1"/>
</dbReference>
<dbReference type="InterPro" id="IPR023271">
    <property type="entry name" value="Aquaporin-like"/>
</dbReference>
<keyword evidence="2 6" id="KW-0812">Transmembrane</keyword>
<dbReference type="PANTHER" id="PTHR30520">
    <property type="entry name" value="FORMATE TRANSPORTER-RELATED"/>
    <property type="match status" value="1"/>
</dbReference>
<dbReference type="GO" id="GO:0005886">
    <property type="term" value="C:plasma membrane"/>
    <property type="evidence" value="ECO:0007669"/>
    <property type="project" value="TreeGrafter"/>
</dbReference>
<feature type="transmembrane region" description="Helical" evidence="6">
    <location>
        <begin position="154"/>
        <end position="178"/>
    </location>
</feature>
<evidence type="ECO:0000256" key="4">
    <source>
        <dbReference type="ARBA" id="ARBA00023136"/>
    </source>
</evidence>
<dbReference type="STRING" id="1714264.BTO30_00390"/>
<feature type="transmembrane region" description="Helical" evidence="6">
    <location>
        <begin position="232"/>
        <end position="253"/>
    </location>
</feature>
<evidence type="ECO:0000256" key="2">
    <source>
        <dbReference type="ARBA" id="ARBA00022692"/>
    </source>
</evidence>
<feature type="transmembrane region" description="Helical" evidence="6">
    <location>
        <begin position="190"/>
        <end position="212"/>
    </location>
</feature>
<organism evidence="7 8">
    <name type="scientific">Domibacillus antri</name>
    <dbReference type="NCBI Taxonomy" id="1714264"/>
    <lineage>
        <taxon>Bacteria</taxon>
        <taxon>Bacillati</taxon>
        <taxon>Bacillota</taxon>
        <taxon>Bacilli</taxon>
        <taxon>Bacillales</taxon>
        <taxon>Bacillaceae</taxon>
        <taxon>Domibacillus</taxon>
    </lineage>
</organism>
<proteinExistence type="inferred from homology"/>
<evidence type="ECO:0000313" key="8">
    <source>
        <dbReference type="Proteomes" id="UP000185568"/>
    </source>
</evidence>
<accession>A0A1Q8Q9I0</accession>
<dbReference type="GO" id="GO:0015499">
    <property type="term" value="F:formate transmembrane transporter activity"/>
    <property type="evidence" value="ECO:0007669"/>
    <property type="project" value="TreeGrafter"/>
</dbReference>